<sequence length="38" mass="4234">MKPTLVSNKSKLGFTKNEASSYSKGSFVLLKRKLGFLQ</sequence>
<dbReference type="AlphaFoldDB" id="A0AAU0F219"/>
<evidence type="ECO:0000313" key="2">
    <source>
        <dbReference type="Proteomes" id="UP001432059"/>
    </source>
</evidence>
<proteinExistence type="predicted"/>
<dbReference type="Proteomes" id="UP001432059">
    <property type="component" value="Chromosome"/>
</dbReference>
<organism evidence="1 2">
    <name type="scientific">Bergeyella porcorum</name>
    <dbReference type="NCBI Taxonomy" id="1735111"/>
    <lineage>
        <taxon>Bacteria</taxon>
        <taxon>Pseudomonadati</taxon>
        <taxon>Bacteroidota</taxon>
        <taxon>Flavobacteriia</taxon>
        <taxon>Flavobacteriales</taxon>
        <taxon>Weeksellaceae</taxon>
        <taxon>Bergeyella</taxon>
    </lineage>
</organism>
<gene>
    <name evidence="1" type="ORF">BPO_0705</name>
</gene>
<accession>A0AAU0F219</accession>
<keyword evidence="2" id="KW-1185">Reference proteome</keyword>
<protein>
    <submittedName>
        <fullName evidence="1">Uncharacterized protein</fullName>
    </submittedName>
</protein>
<evidence type="ECO:0000313" key="1">
    <source>
        <dbReference type="EMBL" id="WOC51352.1"/>
    </source>
</evidence>
<reference evidence="1" key="1">
    <citation type="submission" date="2023-10" db="EMBL/GenBank/DDBJ databases">
        <title>Characterization and whole genome sequencing of a novel strain of Bergeyella porcorum QD2021 isolated from pig.</title>
        <authorList>
            <person name="Liu G."/>
            <person name="Chen C."/>
            <person name="Han X."/>
        </authorList>
    </citation>
    <scope>NUCLEOTIDE SEQUENCE</scope>
    <source>
        <strain evidence="1">QD2021</strain>
    </source>
</reference>
<dbReference type="EMBL" id="CP136426">
    <property type="protein sequence ID" value="WOC51352.1"/>
    <property type="molecule type" value="Genomic_DNA"/>
</dbReference>
<dbReference type="KEGG" id="bpor:BPO_0705"/>
<name>A0AAU0F219_9FLAO</name>